<proteinExistence type="predicted"/>
<dbReference type="CDD" id="cd03351">
    <property type="entry name" value="LbH_UDP-GlcNAc_AT"/>
    <property type="match status" value="1"/>
</dbReference>
<dbReference type="Gene3D" id="1.20.1180.10">
    <property type="entry name" value="Udp N-acetylglucosamine O-acyltransferase, C-terminal domain"/>
    <property type="match status" value="1"/>
</dbReference>
<dbReference type="EMBL" id="UINC01194711">
    <property type="protein sequence ID" value="SVE10934.1"/>
    <property type="molecule type" value="Genomic_DNA"/>
</dbReference>
<dbReference type="InterPro" id="IPR010137">
    <property type="entry name" value="Lipid_A_LpxA"/>
</dbReference>
<gene>
    <name evidence="7" type="ORF">METZ01_LOCUS463788</name>
</gene>
<dbReference type="Pfam" id="PF13720">
    <property type="entry name" value="Acetyltransf_11"/>
    <property type="match status" value="1"/>
</dbReference>
<dbReference type="Pfam" id="PF00132">
    <property type="entry name" value="Hexapep"/>
    <property type="match status" value="2"/>
</dbReference>
<organism evidence="7">
    <name type="scientific">marine metagenome</name>
    <dbReference type="NCBI Taxonomy" id="408172"/>
    <lineage>
        <taxon>unclassified sequences</taxon>
        <taxon>metagenomes</taxon>
        <taxon>ecological metagenomes</taxon>
    </lineage>
</organism>
<dbReference type="GO" id="GO:0016020">
    <property type="term" value="C:membrane"/>
    <property type="evidence" value="ECO:0007669"/>
    <property type="project" value="GOC"/>
</dbReference>
<evidence type="ECO:0000259" key="6">
    <source>
        <dbReference type="Pfam" id="PF13720"/>
    </source>
</evidence>
<evidence type="ECO:0000256" key="5">
    <source>
        <dbReference type="ARBA" id="ARBA00023315"/>
    </source>
</evidence>
<evidence type="ECO:0000256" key="4">
    <source>
        <dbReference type="ARBA" id="ARBA00023098"/>
    </source>
</evidence>
<name>A0A383ATC4_9ZZZZ</name>
<dbReference type="Gene3D" id="2.160.10.10">
    <property type="entry name" value="Hexapeptide repeat proteins"/>
    <property type="match status" value="1"/>
</dbReference>
<dbReference type="PANTHER" id="PTHR43480">
    <property type="entry name" value="ACYL-[ACYL-CARRIER-PROTEIN]--UDP-N-ACETYLGLUCOSAMINE O-ACYLTRANSFERASE"/>
    <property type="match status" value="1"/>
</dbReference>
<dbReference type="NCBIfam" id="NF003657">
    <property type="entry name" value="PRK05289.1"/>
    <property type="match status" value="1"/>
</dbReference>
<dbReference type="InterPro" id="IPR037157">
    <property type="entry name" value="Acetyltransf_C_sf"/>
</dbReference>
<keyword evidence="3" id="KW-0808">Transferase</keyword>
<feature type="domain" description="UDP N-acetylglucosamine O-acyltransferase C-terminal" evidence="6">
    <location>
        <begin position="156"/>
        <end position="237"/>
    </location>
</feature>
<evidence type="ECO:0000256" key="1">
    <source>
        <dbReference type="ARBA" id="ARBA00022516"/>
    </source>
</evidence>
<dbReference type="AlphaFoldDB" id="A0A383ATC4"/>
<keyword evidence="4" id="KW-0443">Lipid metabolism</keyword>
<dbReference type="SUPFAM" id="SSF51161">
    <property type="entry name" value="Trimeric LpxA-like enzymes"/>
    <property type="match status" value="1"/>
</dbReference>
<dbReference type="InterPro" id="IPR001451">
    <property type="entry name" value="Hexapep"/>
</dbReference>
<dbReference type="InterPro" id="IPR011004">
    <property type="entry name" value="Trimer_LpxA-like_sf"/>
</dbReference>
<dbReference type="PANTHER" id="PTHR43480:SF1">
    <property type="entry name" value="ACYL-[ACYL-CARRIER-PROTEIN]--UDP-N-ACETYLGLUCOSAMINE O-ACYLTRANSFERASE, MITOCHONDRIAL-RELATED"/>
    <property type="match status" value="1"/>
</dbReference>
<sequence>IYVGPYAIIEKDVTIGNRTWIDAHAHIKPFTTIGKDCKIFHGAVVGEIPQDLKFSGEKSELIIGESTTIREFCTLNRGTKDKGKSEVGSHCLLMAYVHVAHDCIIRNHSILANGVQLGGHVEIGKHVTIGGMTPVHQFCKIGDYSFIGGGLRIVQDVPPYILAMGEPLKFSGLNAVGLRRKNFSPEARKQIKQAYQFIYQSDLNRSQAVSQIQKEFNNIPAIDSIVDFIENSDRGLI</sequence>
<reference evidence="7" key="1">
    <citation type="submission" date="2018-05" db="EMBL/GenBank/DDBJ databases">
        <authorList>
            <person name="Lanie J.A."/>
            <person name="Ng W.-L."/>
            <person name="Kazmierczak K.M."/>
            <person name="Andrzejewski T.M."/>
            <person name="Davidsen T.M."/>
            <person name="Wayne K.J."/>
            <person name="Tettelin H."/>
            <person name="Glass J.I."/>
            <person name="Rusch D."/>
            <person name="Podicherti R."/>
            <person name="Tsui H.-C.T."/>
            <person name="Winkler M.E."/>
        </authorList>
    </citation>
    <scope>NUCLEOTIDE SEQUENCE</scope>
</reference>
<feature type="non-terminal residue" evidence="7">
    <location>
        <position position="1"/>
    </location>
</feature>
<evidence type="ECO:0000256" key="2">
    <source>
        <dbReference type="ARBA" id="ARBA00022556"/>
    </source>
</evidence>
<keyword evidence="5" id="KW-0012">Acyltransferase</keyword>
<dbReference type="GO" id="GO:0009245">
    <property type="term" value="P:lipid A biosynthetic process"/>
    <property type="evidence" value="ECO:0007669"/>
    <property type="project" value="UniProtKB-KW"/>
</dbReference>
<evidence type="ECO:0000256" key="3">
    <source>
        <dbReference type="ARBA" id="ARBA00022679"/>
    </source>
</evidence>
<dbReference type="NCBIfam" id="TIGR01852">
    <property type="entry name" value="lipid_A_lpxA"/>
    <property type="match status" value="1"/>
</dbReference>
<keyword evidence="2" id="KW-0441">Lipid A biosynthesis</keyword>
<protein>
    <recommendedName>
        <fullName evidence="6">UDP N-acetylglucosamine O-acyltransferase C-terminal domain-containing protein</fullName>
    </recommendedName>
</protein>
<keyword evidence="1" id="KW-0444">Lipid biosynthesis</keyword>
<dbReference type="InterPro" id="IPR029098">
    <property type="entry name" value="Acetyltransf_C"/>
</dbReference>
<evidence type="ECO:0000313" key="7">
    <source>
        <dbReference type="EMBL" id="SVE10934.1"/>
    </source>
</evidence>
<dbReference type="PIRSF" id="PIRSF000456">
    <property type="entry name" value="UDP-GlcNAc_acltr"/>
    <property type="match status" value="1"/>
</dbReference>
<dbReference type="GO" id="GO:0008780">
    <property type="term" value="F:acyl-[acyl-carrier-protein]-UDP-N-acetylglucosamine O-acyltransferase activity"/>
    <property type="evidence" value="ECO:0007669"/>
    <property type="project" value="InterPro"/>
</dbReference>
<accession>A0A383ATC4</accession>